<organism evidence="5 6">
    <name type="scientific">Lactuca sativa</name>
    <name type="common">Garden lettuce</name>
    <dbReference type="NCBI Taxonomy" id="4236"/>
    <lineage>
        <taxon>Eukaryota</taxon>
        <taxon>Viridiplantae</taxon>
        <taxon>Streptophyta</taxon>
        <taxon>Embryophyta</taxon>
        <taxon>Tracheophyta</taxon>
        <taxon>Spermatophyta</taxon>
        <taxon>Magnoliopsida</taxon>
        <taxon>eudicotyledons</taxon>
        <taxon>Gunneridae</taxon>
        <taxon>Pentapetalae</taxon>
        <taxon>asterids</taxon>
        <taxon>campanulids</taxon>
        <taxon>Asterales</taxon>
        <taxon>Asteraceae</taxon>
        <taxon>Cichorioideae</taxon>
        <taxon>Cichorieae</taxon>
        <taxon>Lactucinae</taxon>
        <taxon>Lactuca</taxon>
    </lineage>
</organism>
<accession>A0A9R1W4G3</accession>
<dbReference type="PANTHER" id="PTHR31218">
    <property type="entry name" value="WAT1-RELATED PROTEIN"/>
    <property type="match status" value="1"/>
</dbReference>
<sequence length="92" mass="10680">MGVTRSKMLLWTKEVLPYVIMLMVEFLDMSILTIVKAAMNGGMNKFVYIVYHDALGTLILLPFFIIHIFRNTGRPRLTFHILFRFFILGLLG</sequence>
<dbReference type="GO" id="GO:0022857">
    <property type="term" value="F:transmembrane transporter activity"/>
    <property type="evidence" value="ECO:0007669"/>
    <property type="project" value="InterPro"/>
</dbReference>
<name>A0A9R1W4G3_LACSA</name>
<dbReference type="InterPro" id="IPR030184">
    <property type="entry name" value="WAT1-related"/>
</dbReference>
<reference evidence="5 6" key="1">
    <citation type="journal article" date="2017" name="Nat. Commun.">
        <title>Genome assembly with in vitro proximity ligation data and whole-genome triplication in lettuce.</title>
        <authorList>
            <person name="Reyes-Chin-Wo S."/>
            <person name="Wang Z."/>
            <person name="Yang X."/>
            <person name="Kozik A."/>
            <person name="Arikit S."/>
            <person name="Song C."/>
            <person name="Xia L."/>
            <person name="Froenicke L."/>
            <person name="Lavelle D.O."/>
            <person name="Truco M.J."/>
            <person name="Xia R."/>
            <person name="Zhu S."/>
            <person name="Xu C."/>
            <person name="Xu H."/>
            <person name="Xu X."/>
            <person name="Cox K."/>
            <person name="Korf I."/>
            <person name="Meyers B.C."/>
            <person name="Michelmore R.W."/>
        </authorList>
    </citation>
    <scope>NUCLEOTIDE SEQUENCE [LARGE SCALE GENOMIC DNA]</scope>
    <source>
        <strain evidence="6">cv. Salinas</strain>
        <tissue evidence="5">Seedlings</tissue>
    </source>
</reference>
<evidence type="ECO:0000313" key="6">
    <source>
        <dbReference type="Proteomes" id="UP000235145"/>
    </source>
</evidence>
<protein>
    <recommendedName>
        <fullName evidence="7">WAT1-related protein</fullName>
    </recommendedName>
</protein>
<dbReference type="EMBL" id="NBSK02000003">
    <property type="protein sequence ID" value="KAJ0218356.1"/>
    <property type="molecule type" value="Genomic_DNA"/>
</dbReference>
<feature type="transmembrane region" description="Helical" evidence="4">
    <location>
        <begin position="15"/>
        <end position="35"/>
    </location>
</feature>
<evidence type="ECO:0000313" key="5">
    <source>
        <dbReference type="EMBL" id="KAJ0218356.1"/>
    </source>
</evidence>
<evidence type="ECO:0000256" key="1">
    <source>
        <dbReference type="ARBA" id="ARBA00022692"/>
    </source>
</evidence>
<keyword evidence="1 4" id="KW-0812">Transmembrane</keyword>
<comment type="caution">
    <text evidence="5">The sequence shown here is derived from an EMBL/GenBank/DDBJ whole genome shotgun (WGS) entry which is preliminary data.</text>
</comment>
<feature type="transmembrane region" description="Helical" evidence="4">
    <location>
        <begin position="47"/>
        <end position="69"/>
    </location>
</feature>
<evidence type="ECO:0000256" key="3">
    <source>
        <dbReference type="ARBA" id="ARBA00023136"/>
    </source>
</evidence>
<evidence type="ECO:0000256" key="4">
    <source>
        <dbReference type="SAM" id="Phobius"/>
    </source>
</evidence>
<evidence type="ECO:0008006" key="7">
    <source>
        <dbReference type="Google" id="ProtNLM"/>
    </source>
</evidence>
<dbReference type="GO" id="GO:0016020">
    <property type="term" value="C:membrane"/>
    <property type="evidence" value="ECO:0007669"/>
    <property type="project" value="InterPro"/>
</dbReference>
<dbReference type="AlphaFoldDB" id="A0A9R1W4G3"/>
<evidence type="ECO:0000256" key="2">
    <source>
        <dbReference type="ARBA" id="ARBA00022989"/>
    </source>
</evidence>
<keyword evidence="2 4" id="KW-1133">Transmembrane helix</keyword>
<dbReference type="Proteomes" id="UP000235145">
    <property type="component" value="Unassembled WGS sequence"/>
</dbReference>
<keyword evidence="3 4" id="KW-0472">Membrane</keyword>
<keyword evidence="6" id="KW-1185">Reference proteome</keyword>
<proteinExistence type="predicted"/>
<gene>
    <name evidence="5" type="ORF">LSAT_V11C300141240</name>
</gene>